<keyword evidence="2" id="KW-0812">Transmembrane</keyword>
<dbReference type="OrthoDB" id="3325462at2759"/>
<dbReference type="EMBL" id="JH687793">
    <property type="protein sequence ID" value="EJD41394.1"/>
    <property type="molecule type" value="Genomic_DNA"/>
</dbReference>
<proteinExistence type="predicted"/>
<dbReference type="AlphaFoldDB" id="J0DDC8"/>
<evidence type="ECO:0000313" key="4">
    <source>
        <dbReference type="Proteomes" id="UP000006514"/>
    </source>
</evidence>
<feature type="compositionally biased region" description="Polar residues" evidence="1">
    <location>
        <begin position="220"/>
        <end position="241"/>
    </location>
</feature>
<evidence type="ECO:0000313" key="3">
    <source>
        <dbReference type="EMBL" id="EJD41394.1"/>
    </source>
</evidence>
<evidence type="ECO:0000256" key="2">
    <source>
        <dbReference type="SAM" id="Phobius"/>
    </source>
</evidence>
<keyword evidence="2" id="KW-0472">Membrane</keyword>
<evidence type="ECO:0000256" key="1">
    <source>
        <dbReference type="SAM" id="MobiDB-lite"/>
    </source>
</evidence>
<protein>
    <submittedName>
        <fullName evidence="3">Uncharacterized protein</fullName>
    </submittedName>
</protein>
<keyword evidence="2" id="KW-1133">Transmembrane helix</keyword>
<dbReference type="InParanoid" id="J0DDC8"/>
<keyword evidence="4" id="KW-1185">Reference proteome</keyword>
<accession>J0DDC8</accession>
<reference evidence="4" key="1">
    <citation type="journal article" date="2012" name="Science">
        <title>The Paleozoic origin of enzymatic lignin decomposition reconstructed from 31 fungal genomes.</title>
        <authorList>
            <person name="Floudas D."/>
            <person name="Binder M."/>
            <person name="Riley R."/>
            <person name="Barry K."/>
            <person name="Blanchette R.A."/>
            <person name="Henrissat B."/>
            <person name="Martinez A.T."/>
            <person name="Otillar R."/>
            <person name="Spatafora J.W."/>
            <person name="Yadav J.S."/>
            <person name="Aerts A."/>
            <person name="Benoit I."/>
            <person name="Boyd A."/>
            <person name="Carlson A."/>
            <person name="Copeland A."/>
            <person name="Coutinho P.M."/>
            <person name="de Vries R.P."/>
            <person name="Ferreira P."/>
            <person name="Findley K."/>
            <person name="Foster B."/>
            <person name="Gaskell J."/>
            <person name="Glotzer D."/>
            <person name="Gorecki P."/>
            <person name="Heitman J."/>
            <person name="Hesse C."/>
            <person name="Hori C."/>
            <person name="Igarashi K."/>
            <person name="Jurgens J.A."/>
            <person name="Kallen N."/>
            <person name="Kersten P."/>
            <person name="Kohler A."/>
            <person name="Kuees U."/>
            <person name="Kumar T.K.A."/>
            <person name="Kuo A."/>
            <person name="LaButti K."/>
            <person name="Larrondo L.F."/>
            <person name="Lindquist E."/>
            <person name="Ling A."/>
            <person name="Lombard V."/>
            <person name="Lucas S."/>
            <person name="Lundell T."/>
            <person name="Martin R."/>
            <person name="McLaughlin D.J."/>
            <person name="Morgenstern I."/>
            <person name="Morin E."/>
            <person name="Murat C."/>
            <person name="Nagy L.G."/>
            <person name="Nolan M."/>
            <person name="Ohm R.A."/>
            <person name="Patyshakuliyeva A."/>
            <person name="Rokas A."/>
            <person name="Ruiz-Duenas F.J."/>
            <person name="Sabat G."/>
            <person name="Salamov A."/>
            <person name="Samejima M."/>
            <person name="Schmutz J."/>
            <person name="Slot J.C."/>
            <person name="St John F."/>
            <person name="Stenlid J."/>
            <person name="Sun H."/>
            <person name="Sun S."/>
            <person name="Syed K."/>
            <person name="Tsang A."/>
            <person name="Wiebenga A."/>
            <person name="Young D."/>
            <person name="Pisabarro A."/>
            <person name="Eastwood D.C."/>
            <person name="Martin F."/>
            <person name="Cullen D."/>
            <person name="Grigoriev I.V."/>
            <person name="Hibbett D.S."/>
        </authorList>
    </citation>
    <scope>NUCLEOTIDE SEQUENCE [LARGE SCALE GENOMIC DNA]</scope>
    <source>
        <strain evidence="4">TFB10046</strain>
    </source>
</reference>
<sequence length="373" mass="40264">MATALNSTAAASAQADPNVNLQFAYSTLKDAFDRQRVALEVLSALLAVFLLTACAGFVFLYLRLRRLRRERATAVALPSNAPTKLVFDIPPSEHASPKIAPYDLAPYAEVSPQSLPPYLSPPGLVATLSQKAQSLSPSPPPTETEQRALVSQINAMLVQQPPETSPSYPAPAMLRGISHSRNGSHSSLHRPGLTRGPYPPVLASGQPPARANPLQLTIVPPSQGSPSDSAGTRTAVNSESPATAGLQPPPRIDSRTRLSVPVTAYSMAPSPATGPFEYPLISTLLDRSDAGVRNLGRYKRAFEEQNYYRIDELRGMESSELCARIPGMTRGNADFICRMVLEELDWIDSERGRDGVVMRNTVDENAIKVVLSL</sequence>
<name>J0DDC8_AURST</name>
<feature type="region of interest" description="Disordered" evidence="1">
    <location>
        <begin position="160"/>
        <end position="254"/>
    </location>
</feature>
<feature type="transmembrane region" description="Helical" evidence="2">
    <location>
        <begin position="39"/>
        <end position="62"/>
    </location>
</feature>
<dbReference type="Proteomes" id="UP000006514">
    <property type="component" value="Unassembled WGS sequence"/>
</dbReference>
<organism evidence="3 4">
    <name type="scientific">Auricularia subglabra (strain TFB-10046 / SS5)</name>
    <name type="common">White-rot fungus</name>
    <name type="synonym">Auricularia delicata (strain TFB10046)</name>
    <dbReference type="NCBI Taxonomy" id="717982"/>
    <lineage>
        <taxon>Eukaryota</taxon>
        <taxon>Fungi</taxon>
        <taxon>Dikarya</taxon>
        <taxon>Basidiomycota</taxon>
        <taxon>Agaricomycotina</taxon>
        <taxon>Agaricomycetes</taxon>
        <taxon>Auriculariales</taxon>
        <taxon>Auriculariaceae</taxon>
        <taxon>Auricularia</taxon>
    </lineage>
</organism>
<gene>
    <name evidence="3" type="ORF">AURDEDRAFT_169555</name>
</gene>
<dbReference type="KEGG" id="adl:AURDEDRAFT_169555"/>